<organism evidence="9 10">
    <name type="scientific">Drechslerella dactyloides</name>
    <name type="common">Nematode-trapping fungus</name>
    <name type="synonym">Arthrobotrys dactyloides</name>
    <dbReference type="NCBI Taxonomy" id="74499"/>
    <lineage>
        <taxon>Eukaryota</taxon>
        <taxon>Fungi</taxon>
        <taxon>Dikarya</taxon>
        <taxon>Ascomycota</taxon>
        <taxon>Pezizomycotina</taxon>
        <taxon>Orbiliomycetes</taxon>
        <taxon>Orbiliales</taxon>
        <taxon>Orbiliaceae</taxon>
        <taxon>Drechslerella</taxon>
    </lineage>
</organism>
<feature type="compositionally biased region" description="Low complexity" evidence="7">
    <location>
        <begin position="756"/>
        <end position="765"/>
    </location>
</feature>
<feature type="domain" description="PLA2c" evidence="8">
    <location>
        <begin position="316"/>
        <end position="925"/>
    </location>
</feature>
<evidence type="ECO:0000256" key="1">
    <source>
        <dbReference type="ARBA" id="ARBA00008780"/>
    </source>
</evidence>
<keyword evidence="2 5" id="KW-0378">Hydrolase</keyword>
<evidence type="ECO:0000313" key="9">
    <source>
        <dbReference type="EMBL" id="KAJ6258230.1"/>
    </source>
</evidence>
<name>A0AAD6IT90_DREDA</name>
<keyword evidence="10" id="KW-1185">Reference proteome</keyword>
<accession>A0AAD6IT90</accession>
<dbReference type="PANTHER" id="PTHR10728:SF40">
    <property type="entry name" value="PATATIN FAMILY PROTEIN"/>
    <property type="match status" value="1"/>
</dbReference>
<evidence type="ECO:0000256" key="5">
    <source>
        <dbReference type="PROSITE-ProRule" id="PRU00555"/>
    </source>
</evidence>
<sequence>MVDVRRRIKEASGKLQLRSHRLKTRARLGLWNWELLRNRAKAGLQSLRRKLRVKATPAACGAAKHQPKEPLEASAVTQLSARKERKEAVDGEKSAGERHDIPAGESRPSFISISRLNGLLPVTASATNGPVQPAATPAGLTSLTAAKHAGVGLASLAIAVTGASLLLYHANHAPTLRLDDGTDRKTIRERVAAGVKKLKPKTAEETREIEERVRQREEELDRHARTFQRSIAAEEERRRENAKTDDESIWGQVSNYIPISSDDVSFVDFTASLNWLPDWASDIPAWWNKIQRELNMEPGTLTSEIWEETMDATINPEIMWDAQVRISDQLCDEELMYRRNRKKHVKRALAKYLGISEWSIHDEDIPTIAITGSGGGLRAMVSGAGSMGACKDAGLFDCVTYLVGVSGSCWLLTLYYTLGQRSFTNVVEHLKHRIQTHIAYPPAVMDLISSAPTNKYLLRGLVEKFGYGNASFGLVDVYGLLLAARLLVPKNEMMVYDADMRLSSQRRYVDKGEQPLSIYTAVRHEIPGLGGEGEKPTELPSDVGLSAEQAKVQAKEEAWFEWAEMTCYEFFMEELGAGIPMYALGRQFYNGHNTSRIPEMKIPTLLGMWGSAFCATLSHYYAEVRPMFTSFILFSELDQLVQDRNHDLVRVHPIEPAAIPNYVLGLKDRLPHSAPASVHRTEELQLMDAGMSNNLATYPLLRHGRDVDIVVAFDSSADIKVANWISLTEGYAKQRGIRGWPVGIGWPQGDPDPEASLSSAMDSSSPQESEDKLRAAQTADPGPQSEAEEHRMRAEHRGLGYLTIWVGTKEERESDSEPPPSKAVEEDWELTKPDAGITIAYFPLIPNDKVPGVDPETSPWMSTWNFEYTPEEVDKTVSLARENFNEGAERMRRTVRAVYERKKRLRIERERAHRMHFSWGAEHMS</sequence>
<dbReference type="InterPro" id="IPR016035">
    <property type="entry name" value="Acyl_Trfase/lysoPLipase"/>
</dbReference>
<gene>
    <name evidence="9" type="ORF">Dda_7149</name>
</gene>
<dbReference type="Pfam" id="PF01735">
    <property type="entry name" value="PLA2_B"/>
    <property type="match status" value="1"/>
</dbReference>
<dbReference type="InterPro" id="IPR002642">
    <property type="entry name" value="LysoPLipase_cat_dom"/>
</dbReference>
<keyword evidence="3 5" id="KW-0442">Lipid degradation</keyword>
<dbReference type="SUPFAM" id="SSF52151">
    <property type="entry name" value="FabD/lysophospholipase-like"/>
    <property type="match status" value="1"/>
</dbReference>
<feature type="compositionally biased region" description="Basic and acidic residues" evidence="7">
    <location>
        <begin position="81"/>
        <end position="102"/>
    </location>
</feature>
<dbReference type="Proteomes" id="UP001221413">
    <property type="component" value="Unassembled WGS sequence"/>
</dbReference>
<feature type="region of interest" description="Disordered" evidence="7">
    <location>
        <begin position="59"/>
        <end position="107"/>
    </location>
</feature>
<dbReference type="CDD" id="cd00147">
    <property type="entry name" value="cPLA2_like"/>
    <property type="match status" value="1"/>
</dbReference>
<evidence type="ECO:0000259" key="8">
    <source>
        <dbReference type="PROSITE" id="PS51210"/>
    </source>
</evidence>
<evidence type="ECO:0000313" key="10">
    <source>
        <dbReference type="Proteomes" id="UP001221413"/>
    </source>
</evidence>
<dbReference type="EC" id="3.1.1.5" evidence="6"/>
<comment type="caution">
    <text evidence="9">The sequence shown here is derived from an EMBL/GenBank/DDBJ whole genome shotgun (WGS) entry which is preliminary data.</text>
</comment>
<dbReference type="GO" id="GO:0004623">
    <property type="term" value="F:phospholipase A2 activity"/>
    <property type="evidence" value="ECO:0007669"/>
    <property type="project" value="TreeGrafter"/>
</dbReference>
<dbReference type="PROSITE" id="PS51210">
    <property type="entry name" value="PLA2C"/>
    <property type="match status" value="1"/>
</dbReference>
<dbReference type="Gene3D" id="3.40.1090.10">
    <property type="entry name" value="Cytosolic phospholipase A2 catalytic domain"/>
    <property type="match status" value="2"/>
</dbReference>
<dbReference type="SMART" id="SM00022">
    <property type="entry name" value="PLAc"/>
    <property type="match status" value="1"/>
</dbReference>
<dbReference type="GO" id="GO:0004622">
    <property type="term" value="F:phosphatidylcholine lysophospholipase activity"/>
    <property type="evidence" value="ECO:0007669"/>
    <property type="project" value="UniProtKB-EC"/>
</dbReference>
<evidence type="ECO:0000256" key="4">
    <source>
        <dbReference type="ARBA" id="ARBA00023098"/>
    </source>
</evidence>
<feature type="region of interest" description="Disordered" evidence="7">
    <location>
        <begin position="742"/>
        <end position="792"/>
    </location>
</feature>
<dbReference type="EMBL" id="JAQGDS010000009">
    <property type="protein sequence ID" value="KAJ6258230.1"/>
    <property type="molecule type" value="Genomic_DNA"/>
</dbReference>
<dbReference type="PANTHER" id="PTHR10728">
    <property type="entry name" value="CYTOSOLIC PHOSPHOLIPASE A2"/>
    <property type="match status" value="1"/>
</dbReference>
<dbReference type="GO" id="GO:0046475">
    <property type="term" value="P:glycerophospholipid catabolic process"/>
    <property type="evidence" value="ECO:0007669"/>
    <property type="project" value="TreeGrafter"/>
</dbReference>
<dbReference type="GO" id="GO:0005829">
    <property type="term" value="C:cytosol"/>
    <property type="evidence" value="ECO:0007669"/>
    <property type="project" value="TreeGrafter"/>
</dbReference>
<evidence type="ECO:0000256" key="6">
    <source>
        <dbReference type="RuleBase" id="RU362103"/>
    </source>
</evidence>
<comment type="similarity">
    <text evidence="1 6">Belongs to the lysophospholipase family.</text>
</comment>
<keyword evidence="4 5" id="KW-0443">Lipid metabolism</keyword>
<reference evidence="9" key="1">
    <citation type="submission" date="2023-01" db="EMBL/GenBank/DDBJ databases">
        <title>The chitinases involved in constricting ring structure development in the nematode-trapping fungus Drechslerella dactyloides.</title>
        <authorList>
            <person name="Wang R."/>
            <person name="Zhang L."/>
            <person name="Tang P."/>
            <person name="Li S."/>
            <person name="Liang L."/>
        </authorList>
    </citation>
    <scope>NUCLEOTIDE SEQUENCE</scope>
    <source>
        <strain evidence="9">YMF1.00031</strain>
    </source>
</reference>
<proteinExistence type="inferred from homology"/>
<comment type="catalytic activity">
    <reaction evidence="6">
        <text>a 1-acyl-sn-glycero-3-phosphocholine + H2O = sn-glycerol 3-phosphocholine + a fatty acid + H(+)</text>
        <dbReference type="Rhea" id="RHEA:15177"/>
        <dbReference type="ChEBI" id="CHEBI:15377"/>
        <dbReference type="ChEBI" id="CHEBI:15378"/>
        <dbReference type="ChEBI" id="CHEBI:16870"/>
        <dbReference type="ChEBI" id="CHEBI:28868"/>
        <dbReference type="ChEBI" id="CHEBI:58168"/>
        <dbReference type="EC" id="3.1.1.5"/>
    </reaction>
</comment>
<evidence type="ECO:0000256" key="3">
    <source>
        <dbReference type="ARBA" id="ARBA00022963"/>
    </source>
</evidence>
<evidence type="ECO:0000256" key="2">
    <source>
        <dbReference type="ARBA" id="ARBA00022801"/>
    </source>
</evidence>
<protein>
    <recommendedName>
        <fullName evidence="6">Lysophospholipase</fullName>
        <ecNumber evidence="6">3.1.1.5</ecNumber>
    </recommendedName>
</protein>
<dbReference type="AlphaFoldDB" id="A0AAD6IT90"/>
<evidence type="ECO:0000256" key="7">
    <source>
        <dbReference type="SAM" id="MobiDB-lite"/>
    </source>
</evidence>